<keyword evidence="4" id="KW-0597">Phosphoprotein</keyword>
<organism evidence="13 14">
    <name type="scientific">Nematostella vectensis</name>
    <name type="common">Starlet sea anemone</name>
    <dbReference type="NCBI Taxonomy" id="45351"/>
    <lineage>
        <taxon>Eukaryota</taxon>
        <taxon>Metazoa</taxon>
        <taxon>Cnidaria</taxon>
        <taxon>Anthozoa</taxon>
        <taxon>Hexacorallia</taxon>
        <taxon>Actiniaria</taxon>
        <taxon>Edwardsiidae</taxon>
        <taxon>Nematostella</taxon>
    </lineage>
</organism>
<dbReference type="InterPro" id="IPR000210">
    <property type="entry name" value="BTB/POZ_dom"/>
</dbReference>
<gene>
    <name evidence="13" type="ORF">NEMVEDRAFT_v1g159302</name>
</gene>
<dbReference type="InterPro" id="IPR003131">
    <property type="entry name" value="T1-type_BTB"/>
</dbReference>
<evidence type="ECO:0000256" key="7">
    <source>
        <dbReference type="ARBA" id="ARBA00023136"/>
    </source>
</evidence>
<dbReference type="FunCoup" id="A7RIW2">
    <property type="interactions" value="725"/>
</dbReference>
<dbReference type="SMART" id="SM00225">
    <property type="entry name" value="BTB"/>
    <property type="match status" value="1"/>
</dbReference>
<evidence type="ECO:0000256" key="4">
    <source>
        <dbReference type="ARBA" id="ARBA00022553"/>
    </source>
</evidence>
<reference evidence="13 14" key="1">
    <citation type="journal article" date="2007" name="Science">
        <title>Sea anemone genome reveals ancestral eumetazoan gene repertoire and genomic organization.</title>
        <authorList>
            <person name="Putnam N.H."/>
            <person name="Srivastava M."/>
            <person name="Hellsten U."/>
            <person name="Dirks B."/>
            <person name="Chapman J."/>
            <person name="Salamov A."/>
            <person name="Terry A."/>
            <person name="Shapiro H."/>
            <person name="Lindquist E."/>
            <person name="Kapitonov V.V."/>
            <person name="Jurka J."/>
            <person name="Genikhovich G."/>
            <person name="Grigoriev I.V."/>
            <person name="Lucas S.M."/>
            <person name="Steele R.E."/>
            <person name="Finnerty J.R."/>
            <person name="Technau U."/>
            <person name="Martindale M.Q."/>
            <person name="Rokhsar D.S."/>
        </authorList>
    </citation>
    <scope>NUCLEOTIDE SEQUENCE [LARGE SCALE GENOMIC DNA]</scope>
    <source>
        <strain evidence="14">CH2 X CH6</strain>
    </source>
</reference>
<dbReference type="SUPFAM" id="SSF54695">
    <property type="entry name" value="POZ domain"/>
    <property type="match status" value="1"/>
</dbReference>
<evidence type="ECO:0000256" key="10">
    <source>
        <dbReference type="ARBA" id="ARBA00073141"/>
    </source>
</evidence>
<dbReference type="InParanoid" id="A7RIW2"/>
<comment type="subunit">
    <text evidence="9">Interacts with HCN3.</text>
</comment>
<dbReference type="FunFam" id="2.130.10.10:FF:000205">
    <property type="entry name" value="BTB/POZ domain-containing protein KCTD3 isoform X1"/>
    <property type="match status" value="1"/>
</dbReference>
<dbReference type="InterPro" id="IPR011333">
    <property type="entry name" value="SKP1/BTB/POZ_sf"/>
</dbReference>
<feature type="compositionally biased region" description="Basic and acidic residues" evidence="11">
    <location>
        <begin position="566"/>
        <end position="591"/>
    </location>
</feature>
<dbReference type="Gene3D" id="2.130.10.10">
    <property type="entry name" value="YVTN repeat-like/Quinoprotein amine dehydrogenase"/>
    <property type="match status" value="1"/>
</dbReference>
<accession>A7RIW2</accession>
<proteinExistence type="inferred from homology"/>
<evidence type="ECO:0000256" key="9">
    <source>
        <dbReference type="ARBA" id="ARBA00065501"/>
    </source>
</evidence>
<dbReference type="eggNOG" id="KOG2714">
    <property type="taxonomic scope" value="Eukaryota"/>
</dbReference>
<dbReference type="FunFam" id="3.30.710.10:FF:000038">
    <property type="entry name" value="BTB/POZ domain-containing protein KCTD3 isoform X1"/>
    <property type="match status" value="1"/>
</dbReference>
<keyword evidence="14" id="KW-1185">Reference proteome</keyword>
<comment type="subcellular location">
    <subcellularLocation>
        <location evidence="1">Cell membrane</location>
    </subcellularLocation>
</comment>
<evidence type="ECO:0000259" key="12">
    <source>
        <dbReference type="PROSITE" id="PS50097"/>
    </source>
</evidence>
<dbReference type="Pfam" id="PF02214">
    <property type="entry name" value="BTB_2"/>
    <property type="match status" value="1"/>
</dbReference>
<evidence type="ECO:0000256" key="3">
    <source>
        <dbReference type="ARBA" id="ARBA00022475"/>
    </source>
</evidence>
<evidence type="ECO:0000256" key="5">
    <source>
        <dbReference type="ARBA" id="ARBA00022574"/>
    </source>
</evidence>
<keyword evidence="5" id="KW-0853">WD repeat</keyword>
<dbReference type="InterPro" id="IPR036322">
    <property type="entry name" value="WD40_repeat_dom_sf"/>
</dbReference>
<dbReference type="SMART" id="SM00320">
    <property type="entry name" value="WD40"/>
    <property type="match status" value="2"/>
</dbReference>
<dbReference type="Gene3D" id="3.30.710.10">
    <property type="entry name" value="Potassium Channel Kv1.1, Chain A"/>
    <property type="match status" value="1"/>
</dbReference>
<dbReference type="AlphaFoldDB" id="A7RIW2"/>
<dbReference type="InterPro" id="IPR047876">
    <property type="entry name" value="SHKBP1/KCTD3"/>
</dbReference>
<evidence type="ECO:0000256" key="11">
    <source>
        <dbReference type="SAM" id="MobiDB-lite"/>
    </source>
</evidence>
<dbReference type="EMBL" id="DS469513">
    <property type="protein sequence ID" value="EDO48579.1"/>
    <property type="molecule type" value="Genomic_DNA"/>
</dbReference>
<name>A7RIW2_NEMVE</name>
<dbReference type="PANTHER" id="PTHR15859">
    <property type="entry name" value="SETA BINDING PROTEIN 1"/>
    <property type="match status" value="1"/>
</dbReference>
<feature type="region of interest" description="Disordered" evidence="11">
    <location>
        <begin position="557"/>
        <end position="591"/>
    </location>
</feature>
<dbReference type="SUPFAM" id="SSF50978">
    <property type="entry name" value="WD40 repeat-like"/>
    <property type="match status" value="1"/>
</dbReference>
<evidence type="ECO:0000256" key="6">
    <source>
        <dbReference type="ARBA" id="ARBA00022737"/>
    </source>
</evidence>
<keyword evidence="7" id="KW-0472">Membrane</keyword>
<evidence type="ECO:0000256" key="2">
    <source>
        <dbReference type="ARBA" id="ARBA00009572"/>
    </source>
</evidence>
<comment type="similarity">
    <text evidence="2">Belongs to the KCTD3 family.</text>
</comment>
<dbReference type="STRING" id="45351.A7RIW2"/>
<keyword evidence="6" id="KW-0677">Repeat</keyword>
<dbReference type="InterPro" id="IPR015943">
    <property type="entry name" value="WD40/YVTN_repeat-like_dom_sf"/>
</dbReference>
<keyword evidence="3" id="KW-1003">Cell membrane</keyword>
<comment type="function">
    <text evidence="8">Accessory subunit of potassium/sodium hyperpolarization-activated cyclic nucleotide-gated channel 3 (HCN3) up-regulating its cell-surface expression and current density without affecting its voltage dependence and kinetics.</text>
</comment>
<dbReference type="PROSITE" id="PS50097">
    <property type="entry name" value="BTB"/>
    <property type="match status" value="1"/>
</dbReference>
<feature type="domain" description="BTB" evidence="12">
    <location>
        <begin position="7"/>
        <end position="76"/>
    </location>
</feature>
<evidence type="ECO:0000256" key="1">
    <source>
        <dbReference type="ARBA" id="ARBA00004236"/>
    </source>
</evidence>
<dbReference type="CDD" id="cd18392">
    <property type="entry name" value="BTB_POZ_KCTD3"/>
    <property type="match status" value="1"/>
</dbReference>
<dbReference type="PhylomeDB" id="A7RIW2"/>
<dbReference type="OMA" id="SPGTEMK"/>
<dbReference type="InterPro" id="IPR001680">
    <property type="entry name" value="WD40_rpt"/>
</dbReference>
<sequence length="602" mass="66807">MSVSVGEIITLNVGGKRFSTSKQTLSWIPDSFFSSLMSGRISSLRDETGAIFIDRDPDAFVPILNFMRTKELDPRGLDLRVIKHEAEFYGITPLVKRITLCEEVSSSKCGDVLFHGYLQPPELTLPQRDSVASLSHHSSVSSMSSTVTKESCTQDLRIRTSTYDSNYTSVAGCKIHLWSFTNTEHGCAKFEIGTFDLTVPVDTLFFIGSQLVGTSHTGKVGVWNSMSQHWQIQDVVPISSYDKAGSFLLLGCSNGSIYYIDMQKFPLRMKDNDLLVTELYKDPNGDMVTALSMYLTPKTCLSGNWIEIAYGTSAGTVRVIVQHPETVGQGPQLFQTFTVHRSPVIRVMLSERHLVSVCSEYNHVRTWNVTRFRGMISTQPGSTPLASFNVVSLEETDSHPSYTAGNALGPFGDRDDQQVFIQKIVPDTDHVHVRLSSTGKRICTIRSVDGSNISCYFVHECDGSSRMGSRPRRYLVTGHENGSIQMWDLTTALEQQAKLAEAPSLSAGPTEGELLKTLEQCDLSTSRCSTPSLSPATSVIQTNDLLGSRMKLSLSCPSLTEEETEEPAHPREPLRRRDHTHTRELTPSREGSIRARYMISQC</sequence>
<dbReference type="GO" id="GO:0051260">
    <property type="term" value="P:protein homooligomerization"/>
    <property type="evidence" value="ECO:0007669"/>
    <property type="project" value="InterPro"/>
</dbReference>
<evidence type="ECO:0000256" key="8">
    <source>
        <dbReference type="ARBA" id="ARBA00059269"/>
    </source>
</evidence>
<dbReference type="PANTHER" id="PTHR15859:SF1">
    <property type="entry name" value="BTB DOMAIN-CONTAINING PROTEIN"/>
    <property type="match status" value="1"/>
</dbReference>
<evidence type="ECO:0000313" key="14">
    <source>
        <dbReference type="Proteomes" id="UP000001593"/>
    </source>
</evidence>
<evidence type="ECO:0000313" key="13">
    <source>
        <dbReference type="EMBL" id="EDO48579.1"/>
    </source>
</evidence>
<dbReference type="GO" id="GO:0005886">
    <property type="term" value="C:plasma membrane"/>
    <property type="evidence" value="ECO:0007669"/>
    <property type="project" value="UniProtKB-SubCell"/>
</dbReference>
<protein>
    <recommendedName>
        <fullName evidence="10">BTB/POZ domain-containing protein KCTD3</fullName>
    </recommendedName>
</protein>
<dbReference type="HOGENOM" id="CLU_012214_1_0_1"/>
<dbReference type="Proteomes" id="UP000001593">
    <property type="component" value="Unassembled WGS sequence"/>
</dbReference>